<dbReference type="Gene3D" id="1.10.10.2910">
    <property type="match status" value="1"/>
</dbReference>
<dbReference type="EMBL" id="QFVR01000063">
    <property type="protein sequence ID" value="PWI22496.1"/>
    <property type="molecule type" value="Genomic_DNA"/>
</dbReference>
<gene>
    <name evidence="2" type="ORF">DEX24_16860</name>
</gene>
<name>A0A2U3AD74_9BACL</name>
<dbReference type="OrthoDB" id="9796786at2"/>
<keyword evidence="3" id="KW-1185">Reference proteome</keyword>
<protein>
    <recommendedName>
        <fullName evidence="1">IrrE N-terminal-like domain-containing protein</fullName>
    </recommendedName>
</protein>
<evidence type="ECO:0000313" key="3">
    <source>
        <dbReference type="Proteomes" id="UP000245938"/>
    </source>
</evidence>
<sequence length="384" mass="43444">MAYNPNILSKILSTRFLSTEQLSDRLQIAPAELSRELDREPEPGQGILNRIAKELGVPPYSFFMEKAPALHDVLPDFRSSTAKPAAKMKETVQSIQFAEGVQRALEQFWVKLDLPQFSAKGNAEVDAFALAARELLSISLQDQLDAKDANAFYLVCRKKIEDAGIFVLHDSFPEQDGSGFCLSHPRHPVIVVNTRKQTKGRRLFTLIHELAHVLMRSTGISDPFITRNSVERICNRFAGSFLVPKLYVQALLKGPTTTQPDDEDVKWASRRLKISQEATVFRLEQLGIYTAGSYDRWKALVHGRNPDYFEKRGGPPGGEPPPQEKIKLSKYGFSFARAFDSLLRQGLISEVNLYRSTGLKPKYQRQYFDYVKSLTPDQLHTLEL</sequence>
<dbReference type="PANTHER" id="PTHR43236:SF2">
    <property type="entry name" value="BLL0069 PROTEIN"/>
    <property type="match status" value="1"/>
</dbReference>
<organism evidence="2 3">
    <name type="scientific">Kurthia sibirica</name>
    <dbReference type="NCBI Taxonomy" id="202750"/>
    <lineage>
        <taxon>Bacteria</taxon>
        <taxon>Bacillati</taxon>
        <taxon>Bacillota</taxon>
        <taxon>Bacilli</taxon>
        <taxon>Bacillales</taxon>
        <taxon>Caryophanaceae</taxon>
        <taxon>Kurthia</taxon>
    </lineage>
</organism>
<feature type="non-terminal residue" evidence="2">
    <location>
        <position position="384"/>
    </location>
</feature>
<dbReference type="Pfam" id="PF06114">
    <property type="entry name" value="Peptidase_M78"/>
    <property type="match status" value="1"/>
</dbReference>
<feature type="domain" description="IrrE N-terminal-like" evidence="1">
    <location>
        <begin position="161"/>
        <end position="283"/>
    </location>
</feature>
<reference evidence="2 3" key="1">
    <citation type="submission" date="2018-05" db="EMBL/GenBank/DDBJ databases">
        <title>Kurthia sibirica genome sequence.</title>
        <authorList>
            <person name="Maclea K.S."/>
            <person name="Goen A.E."/>
        </authorList>
    </citation>
    <scope>NUCLEOTIDE SEQUENCE [LARGE SCALE GENOMIC DNA]</scope>
    <source>
        <strain evidence="2 3">ATCC 49154</strain>
    </source>
</reference>
<proteinExistence type="predicted"/>
<accession>A0A2U3AD74</accession>
<dbReference type="InterPro" id="IPR052345">
    <property type="entry name" value="Rad_response_metalloprotease"/>
</dbReference>
<dbReference type="InterPro" id="IPR010359">
    <property type="entry name" value="IrrE_HExxH"/>
</dbReference>
<comment type="caution">
    <text evidence="2">The sequence shown here is derived from an EMBL/GenBank/DDBJ whole genome shotgun (WGS) entry which is preliminary data.</text>
</comment>
<dbReference type="AlphaFoldDB" id="A0A2U3AD74"/>
<dbReference type="Proteomes" id="UP000245938">
    <property type="component" value="Unassembled WGS sequence"/>
</dbReference>
<dbReference type="PANTHER" id="PTHR43236">
    <property type="entry name" value="ANTITOXIN HIGA1"/>
    <property type="match status" value="1"/>
</dbReference>
<dbReference type="RefSeq" id="WP_146193020.1">
    <property type="nucleotide sequence ID" value="NZ_QFVR01000063.1"/>
</dbReference>
<evidence type="ECO:0000313" key="2">
    <source>
        <dbReference type="EMBL" id="PWI22496.1"/>
    </source>
</evidence>
<evidence type="ECO:0000259" key="1">
    <source>
        <dbReference type="Pfam" id="PF06114"/>
    </source>
</evidence>